<organism evidence="1 2">
    <name type="scientific">Hamadaea flava</name>
    <dbReference type="NCBI Taxonomy" id="1742688"/>
    <lineage>
        <taxon>Bacteria</taxon>
        <taxon>Bacillati</taxon>
        <taxon>Actinomycetota</taxon>
        <taxon>Actinomycetes</taxon>
        <taxon>Micromonosporales</taxon>
        <taxon>Micromonosporaceae</taxon>
        <taxon>Hamadaea</taxon>
    </lineage>
</organism>
<comment type="caution">
    <text evidence="1">The sequence shown here is derived from an EMBL/GenBank/DDBJ whole genome shotgun (WGS) entry which is preliminary data.</text>
</comment>
<accession>A0ABV8LP64</accession>
<keyword evidence="2" id="KW-1185">Reference proteome</keyword>
<evidence type="ECO:0000313" key="2">
    <source>
        <dbReference type="Proteomes" id="UP001595816"/>
    </source>
</evidence>
<evidence type="ECO:0008006" key="3">
    <source>
        <dbReference type="Google" id="ProtNLM"/>
    </source>
</evidence>
<sequence>MYARSTTLITDPSSIDRAVALVRDEVMPELMEFDGCLGLSCLIERDSGRCIATSAWQTLATMKASEEDVSQIRSQLTARLGAIGLLVQEWDIPVMHRAQPAPAGAYARLSWLRGEPENIDNAVESFKSVIPMIDDMPGFCSASLLIDGDIGQAVSTVVYESSEAVARSREVAQMLRSRVAQQAGADIVEVAEFELALAHLRVPEMV</sequence>
<evidence type="ECO:0000313" key="1">
    <source>
        <dbReference type="EMBL" id="MFC4132024.1"/>
    </source>
</evidence>
<dbReference type="EMBL" id="JBHSAY010000008">
    <property type="protein sequence ID" value="MFC4132024.1"/>
    <property type="molecule type" value="Genomic_DNA"/>
</dbReference>
<dbReference type="RefSeq" id="WP_253749853.1">
    <property type="nucleotide sequence ID" value="NZ_JAMZDZ010000001.1"/>
</dbReference>
<protein>
    <recommendedName>
        <fullName evidence="3">ABM domain-containing protein</fullName>
    </recommendedName>
</protein>
<gene>
    <name evidence="1" type="ORF">ACFOZ4_15545</name>
</gene>
<name>A0ABV8LP64_9ACTN</name>
<reference evidence="2" key="1">
    <citation type="journal article" date="2019" name="Int. J. Syst. Evol. Microbiol.">
        <title>The Global Catalogue of Microorganisms (GCM) 10K type strain sequencing project: providing services to taxonomists for standard genome sequencing and annotation.</title>
        <authorList>
            <consortium name="The Broad Institute Genomics Platform"/>
            <consortium name="The Broad Institute Genome Sequencing Center for Infectious Disease"/>
            <person name="Wu L."/>
            <person name="Ma J."/>
        </authorList>
    </citation>
    <scope>NUCLEOTIDE SEQUENCE [LARGE SCALE GENOMIC DNA]</scope>
    <source>
        <strain evidence="2">CGMCC 4.7289</strain>
    </source>
</reference>
<dbReference type="Proteomes" id="UP001595816">
    <property type="component" value="Unassembled WGS sequence"/>
</dbReference>
<proteinExistence type="predicted"/>